<keyword evidence="6" id="KW-0808">Transferase</keyword>
<dbReference type="InterPro" id="IPR003594">
    <property type="entry name" value="HATPase_dom"/>
</dbReference>
<dbReference type="InterPro" id="IPR036097">
    <property type="entry name" value="HisK_dim/P_sf"/>
</dbReference>
<dbReference type="Pfam" id="PF08447">
    <property type="entry name" value="PAS_3"/>
    <property type="match status" value="2"/>
</dbReference>
<dbReference type="Proteomes" id="UP000284841">
    <property type="component" value="Unassembled WGS sequence"/>
</dbReference>
<dbReference type="InterPro" id="IPR004358">
    <property type="entry name" value="Sig_transdc_His_kin-like_C"/>
</dbReference>
<comment type="similarity">
    <text evidence="2">In the N-terminal section; belongs to the phytochrome family.</text>
</comment>
<dbReference type="OrthoDB" id="9811620at2"/>
<comment type="function">
    <text evidence="9">May play the central regulatory role in sporulation. It may be an element of the effector pathway responsible for the activation of sporulation genes in response to nutritional stress. Spo0A may act in concert with spo0H (a sigma factor) to control the expression of some genes that are critical to the sporulation process.</text>
</comment>
<evidence type="ECO:0000256" key="9">
    <source>
        <dbReference type="ARBA" id="ARBA00024867"/>
    </source>
</evidence>
<evidence type="ECO:0000259" key="14">
    <source>
        <dbReference type="PROSITE" id="PS50112"/>
    </source>
</evidence>
<dbReference type="SMART" id="SM00448">
    <property type="entry name" value="REC"/>
    <property type="match status" value="1"/>
</dbReference>
<evidence type="ECO:0000256" key="7">
    <source>
        <dbReference type="ARBA" id="ARBA00022777"/>
    </source>
</evidence>
<dbReference type="GO" id="GO:0009927">
    <property type="term" value="F:histidine phosphotransfer kinase activity"/>
    <property type="evidence" value="ECO:0007669"/>
    <property type="project" value="TreeGrafter"/>
</dbReference>
<accession>A0A415E3Z5</accession>
<dbReference type="STRING" id="1776384.GCA_900086585_03956"/>
<evidence type="ECO:0000256" key="2">
    <source>
        <dbReference type="ARBA" id="ARBA00006402"/>
    </source>
</evidence>
<dbReference type="PROSITE" id="PS50109">
    <property type="entry name" value="HIS_KIN"/>
    <property type="match status" value="1"/>
</dbReference>
<evidence type="ECO:0000313" key="16">
    <source>
        <dbReference type="EMBL" id="RHJ88351.1"/>
    </source>
</evidence>
<dbReference type="PRINTS" id="PR00344">
    <property type="entry name" value="BCTRLSENSOR"/>
</dbReference>
<dbReference type="InterPro" id="IPR013655">
    <property type="entry name" value="PAS_fold_3"/>
</dbReference>
<dbReference type="PROSITE" id="PS50112">
    <property type="entry name" value="PAS"/>
    <property type="match status" value="2"/>
</dbReference>
<evidence type="ECO:0000256" key="11">
    <source>
        <dbReference type="PROSITE-ProRule" id="PRU00169"/>
    </source>
</evidence>
<evidence type="ECO:0000259" key="15">
    <source>
        <dbReference type="PROSITE" id="PS50113"/>
    </source>
</evidence>
<dbReference type="FunFam" id="3.30.565.10:FF:000010">
    <property type="entry name" value="Sensor histidine kinase RcsC"/>
    <property type="match status" value="1"/>
</dbReference>
<evidence type="ECO:0000256" key="8">
    <source>
        <dbReference type="ARBA" id="ARBA00023012"/>
    </source>
</evidence>
<dbReference type="SUPFAM" id="SSF47384">
    <property type="entry name" value="Homodimeric domain of signal transducing histidine kinase"/>
    <property type="match status" value="1"/>
</dbReference>
<dbReference type="CDD" id="cd00130">
    <property type="entry name" value="PAS"/>
    <property type="match status" value="2"/>
</dbReference>
<keyword evidence="17" id="KW-1185">Reference proteome</keyword>
<protein>
    <recommendedName>
        <fullName evidence="10">Circadian input-output histidine kinase CikA</fullName>
        <ecNumber evidence="3">2.7.13.3</ecNumber>
    </recommendedName>
    <alternativeName>
        <fullName evidence="4">Stage 0 sporulation protein A homolog</fullName>
    </alternativeName>
</protein>
<dbReference type="GO" id="GO:0005886">
    <property type="term" value="C:plasma membrane"/>
    <property type="evidence" value="ECO:0007669"/>
    <property type="project" value="TreeGrafter"/>
</dbReference>
<evidence type="ECO:0000256" key="3">
    <source>
        <dbReference type="ARBA" id="ARBA00012438"/>
    </source>
</evidence>
<feature type="domain" description="PAC" evidence="15">
    <location>
        <begin position="348"/>
        <end position="401"/>
    </location>
</feature>
<evidence type="ECO:0000256" key="5">
    <source>
        <dbReference type="ARBA" id="ARBA00022553"/>
    </source>
</evidence>
<dbReference type="EMBL" id="QRMS01000002">
    <property type="protein sequence ID" value="RHJ88351.1"/>
    <property type="molecule type" value="Genomic_DNA"/>
</dbReference>
<dbReference type="InterPro" id="IPR003661">
    <property type="entry name" value="HisK_dim/P_dom"/>
</dbReference>
<feature type="modified residue" description="4-aspartylphosphate" evidence="11">
    <location>
        <position position="1108"/>
    </location>
</feature>
<evidence type="ECO:0000259" key="12">
    <source>
        <dbReference type="PROSITE" id="PS50109"/>
    </source>
</evidence>
<keyword evidence="5 11" id="KW-0597">Phosphoprotein</keyword>
<dbReference type="InterPro" id="IPR005467">
    <property type="entry name" value="His_kinase_dom"/>
</dbReference>
<dbReference type="SMART" id="SM00387">
    <property type="entry name" value="HATPase_c"/>
    <property type="match status" value="1"/>
</dbReference>
<dbReference type="Pfam" id="PF02518">
    <property type="entry name" value="HATPase_c"/>
    <property type="match status" value="1"/>
</dbReference>
<dbReference type="AlphaFoldDB" id="A0A415E3Z5"/>
<evidence type="ECO:0000256" key="1">
    <source>
        <dbReference type="ARBA" id="ARBA00000085"/>
    </source>
</evidence>
<keyword evidence="8" id="KW-0902">Two-component regulatory system</keyword>
<evidence type="ECO:0000256" key="10">
    <source>
        <dbReference type="ARBA" id="ARBA00074306"/>
    </source>
</evidence>
<feature type="domain" description="PAS" evidence="14">
    <location>
        <begin position="272"/>
        <end position="347"/>
    </location>
</feature>
<evidence type="ECO:0000313" key="17">
    <source>
        <dbReference type="Proteomes" id="UP000284841"/>
    </source>
</evidence>
<organism evidence="16 17">
    <name type="scientific">Emergencia timonensis</name>
    <dbReference type="NCBI Taxonomy" id="1776384"/>
    <lineage>
        <taxon>Bacteria</taxon>
        <taxon>Bacillati</taxon>
        <taxon>Bacillota</taxon>
        <taxon>Clostridia</taxon>
        <taxon>Peptostreptococcales</taxon>
        <taxon>Anaerovoracaceae</taxon>
        <taxon>Emergencia</taxon>
    </lineage>
</organism>
<proteinExistence type="inferred from homology"/>
<dbReference type="InterPro" id="IPR001789">
    <property type="entry name" value="Sig_transdc_resp-reg_receiver"/>
</dbReference>
<dbReference type="PANTHER" id="PTHR43047:SF72">
    <property type="entry name" value="OSMOSENSING HISTIDINE PROTEIN KINASE SLN1"/>
    <property type="match status" value="1"/>
</dbReference>
<feature type="domain" description="Histidine kinase" evidence="12">
    <location>
        <begin position="812"/>
        <end position="1034"/>
    </location>
</feature>
<dbReference type="CDD" id="cd00082">
    <property type="entry name" value="HisKA"/>
    <property type="match status" value="1"/>
</dbReference>
<dbReference type="PROSITE" id="PS50113">
    <property type="entry name" value="PAC"/>
    <property type="match status" value="2"/>
</dbReference>
<dbReference type="Pfam" id="PF00512">
    <property type="entry name" value="HisKA"/>
    <property type="match status" value="1"/>
</dbReference>
<evidence type="ECO:0000256" key="6">
    <source>
        <dbReference type="ARBA" id="ARBA00022679"/>
    </source>
</evidence>
<evidence type="ECO:0000259" key="13">
    <source>
        <dbReference type="PROSITE" id="PS50110"/>
    </source>
</evidence>
<sequence>MEIFSATTLLKAFLHSIYRERDLKKAGSYLADDVFWIGATGCIDGIRCAENYMKDYILPSADCFDIHYLEEREKKLGRGVSTVDLRFVLSRDEEDIIYRISATAVTEKQKALLKHLHMSVSDLADSMEKGATYSLTQEYENKAIRDFFNNSIAGGVIGCYFEEGFPIYFINDMMLAHLGFQTEKELSKAVQGKLSNAIHPQDRRMVADSIAMQLQQKNDYTVTYRMRKKDGQYSWMHEVGTKADIDSERDILIAVYTDISKQHDMEEKLQLSNLQLENIINAIAGGVAIYKVSDIFETVYFSNGVPALSGYTVEEYNELMKQDAASLTYHEDTEMVVNRVRQALEEDTAVDINFRKQHRDGSIVWVHMQGKKIGEEDGCPLIQCVFHNITDLIEKERKLQESERKQAIAIEGADMSVWEYDIKERCIIQSPTSMAKHGFSERIDNVPESLIAQGYVYENDVKAFQQMYEKVIRGEPKAEGTFWVRDDRNDSWWCEHITYSVEFDENGQPVRAYGASHDATLENLEKRKYEEELSYVERMGDLILSCCRINLSQKRVEDMRSGLGLALNEDYKDALDFKERTKAFLAENYMSDEANERLSPQSLMRAYTDGRNHVTEVYAAVLKSGDYVWIKTDVSLVTSFNSSDVIAFFYNTDISSEMTMKMILESIMHFEYDEITCIYLKNDSYSIMAGKSATPDLAPTGVYSKALPVFCSTVAEAERDVIYDLMTPRRLMEKLEEQQPFSIELHMEDGFGNSRLKQMRFMYLDQRTGMVLLTRADIEDVVKKEKRKQELLELALEDAEKANQAKSEFLSRISHDLRTPMNAILGLSNLGLETESMADAIDYLKKINDSGQYLLGLINDTLDVSRIEQNGLTLKPQTIFSRDLLNQIVEPIRVLARQKEIDFIVDTEEIEDCYIHTDSMRIHQIFSNLLSNAVKFTPVKGRVELNCNCYARKGSISKCRIVVKDNGIGMSAAFIDKLYEPFEQENAEVMPIYEGSGLGMTIVKSLVKMMKGKIEVKSKKGLGTEFTVYLDFERIDEFRLKQDVNRGKMTSIKGMRILLVEDHPLNAEIAIKILEKQGCAVDHAKDGAEGVAFFQQSERNQYEAILMDIRMPRMDGLQAAAAIRQLEREDAEKVPIIAMTANAYSEDREKSTAAGMDYHLTKPIVPQSLYAVLSEVRKN</sequence>
<dbReference type="NCBIfam" id="TIGR00229">
    <property type="entry name" value="sensory_box"/>
    <property type="match status" value="2"/>
</dbReference>
<dbReference type="GO" id="GO:0000155">
    <property type="term" value="F:phosphorelay sensor kinase activity"/>
    <property type="evidence" value="ECO:0007669"/>
    <property type="project" value="InterPro"/>
</dbReference>
<dbReference type="InterPro" id="IPR011006">
    <property type="entry name" value="CheY-like_superfamily"/>
</dbReference>
<dbReference type="Pfam" id="PF00072">
    <property type="entry name" value="Response_reg"/>
    <property type="match status" value="1"/>
</dbReference>
<dbReference type="PANTHER" id="PTHR43047">
    <property type="entry name" value="TWO-COMPONENT HISTIDINE PROTEIN KINASE"/>
    <property type="match status" value="1"/>
</dbReference>
<dbReference type="CDD" id="cd17546">
    <property type="entry name" value="REC_hyHK_CKI1_RcsC-like"/>
    <property type="match status" value="1"/>
</dbReference>
<dbReference type="Gene3D" id="3.30.565.10">
    <property type="entry name" value="Histidine kinase-like ATPase, C-terminal domain"/>
    <property type="match status" value="1"/>
</dbReference>
<feature type="domain" description="PAS" evidence="14">
    <location>
        <begin position="162"/>
        <end position="217"/>
    </location>
</feature>
<name>A0A415E3Z5_9FIRM</name>
<dbReference type="Gene3D" id="1.10.287.130">
    <property type="match status" value="1"/>
</dbReference>
<feature type="domain" description="PAC" evidence="15">
    <location>
        <begin position="220"/>
        <end position="271"/>
    </location>
</feature>
<dbReference type="InterPro" id="IPR036890">
    <property type="entry name" value="HATPase_C_sf"/>
</dbReference>
<dbReference type="SMART" id="SM00086">
    <property type="entry name" value="PAC"/>
    <property type="match status" value="3"/>
</dbReference>
<dbReference type="EC" id="2.7.13.3" evidence="3"/>
<dbReference type="Gene3D" id="3.40.50.2300">
    <property type="match status" value="1"/>
</dbReference>
<dbReference type="InterPro" id="IPR000014">
    <property type="entry name" value="PAS"/>
</dbReference>
<dbReference type="Gene3D" id="3.30.450.20">
    <property type="entry name" value="PAS domain"/>
    <property type="match status" value="3"/>
</dbReference>
<dbReference type="RefSeq" id="WP_118335013.1">
    <property type="nucleotide sequence ID" value="NZ_AP025567.1"/>
</dbReference>
<gene>
    <name evidence="16" type="ORF">DW099_08070</name>
</gene>
<dbReference type="SUPFAM" id="SSF55874">
    <property type="entry name" value="ATPase domain of HSP90 chaperone/DNA topoisomerase II/histidine kinase"/>
    <property type="match status" value="1"/>
</dbReference>
<dbReference type="InterPro" id="IPR000700">
    <property type="entry name" value="PAS-assoc_C"/>
</dbReference>
<dbReference type="PROSITE" id="PS50110">
    <property type="entry name" value="RESPONSE_REGULATORY"/>
    <property type="match status" value="1"/>
</dbReference>
<dbReference type="SUPFAM" id="SSF52172">
    <property type="entry name" value="CheY-like"/>
    <property type="match status" value="1"/>
</dbReference>
<dbReference type="InterPro" id="IPR001610">
    <property type="entry name" value="PAC"/>
</dbReference>
<reference evidence="16 17" key="1">
    <citation type="submission" date="2018-08" db="EMBL/GenBank/DDBJ databases">
        <title>A genome reference for cultivated species of the human gut microbiota.</title>
        <authorList>
            <person name="Zou Y."/>
            <person name="Xue W."/>
            <person name="Luo G."/>
        </authorList>
    </citation>
    <scope>NUCLEOTIDE SEQUENCE [LARGE SCALE GENOMIC DNA]</scope>
    <source>
        <strain evidence="16 17">AM07-24</strain>
    </source>
</reference>
<feature type="domain" description="Response regulatory" evidence="13">
    <location>
        <begin position="1056"/>
        <end position="1177"/>
    </location>
</feature>
<dbReference type="SMART" id="SM00388">
    <property type="entry name" value="HisKA"/>
    <property type="match status" value="1"/>
</dbReference>
<comment type="catalytic activity">
    <reaction evidence="1">
        <text>ATP + protein L-histidine = ADP + protein N-phospho-L-histidine.</text>
        <dbReference type="EC" id="2.7.13.3"/>
    </reaction>
</comment>
<keyword evidence="7" id="KW-0418">Kinase</keyword>
<dbReference type="SUPFAM" id="SSF55785">
    <property type="entry name" value="PYP-like sensor domain (PAS domain)"/>
    <property type="match status" value="3"/>
</dbReference>
<comment type="caution">
    <text evidence="16">The sequence shown here is derived from an EMBL/GenBank/DDBJ whole genome shotgun (WGS) entry which is preliminary data.</text>
</comment>
<dbReference type="InterPro" id="IPR035965">
    <property type="entry name" value="PAS-like_dom_sf"/>
</dbReference>
<evidence type="ECO:0000256" key="4">
    <source>
        <dbReference type="ARBA" id="ARBA00018672"/>
    </source>
</evidence>